<dbReference type="OrthoDB" id="2407567at2759"/>
<dbReference type="EMBL" id="CAJVQA010077483">
    <property type="protein sequence ID" value="CAG8836015.1"/>
    <property type="molecule type" value="Genomic_DNA"/>
</dbReference>
<accession>A0A9N9KLL1</accession>
<dbReference type="PANTHER" id="PTHR46169">
    <property type="entry name" value="DNA REPLICATION-RELATED ELEMENT FACTOR, ISOFORM A"/>
    <property type="match status" value="1"/>
</dbReference>
<comment type="caution">
    <text evidence="1">The sequence shown here is derived from an EMBL/GenBank/DDBJ whole genome shotgun (WGS) entry which is preliminary data.</text>
</comment>
<organism evidence="1 2">
    <name type="scientific">Cetraspora pellucida</name>
    <dbReference type="NCBI Taxonomy" id="1433469"/>
    <lineage>
        <taxon>Eukaryota</taxon>
        <taxon>Fungi</taxon>
        <taxon>Fungi incertae sedis</taxon>
        <taxon>Mucoromycota</taxon>
        <taxon>Glomeromycotina</taxon>
        <taxon>Glomeromycetes</taxon>
        <taxon>Diversisporales</taxon>
        <taxon>Gigasporaceae</taxon>
        <taxon>Cetraspora</taxon>
    </lineage>
</organism>
<dbReference type="AlphaFoldDB" id="A0A9N9KLL1"/>
<gene>
    <name evidence="1" type="ORF">CPELLU_LOCUS21335</name>
</gene>
<dbReference type="InterPro" id="IPR012337">
    <property type="entry name" value="RNaseH-like_sf"/>
</dbReference>
<proteinExistence type="predicted"/>
<dbReference type="SUPFAM" id="SSF53098">
    <property type="entry name" value="Ribonuclease H-like"/>
    <property type="match status" value="1"/>
</dbReference>
<reference evidence="1" key="1">
    <citation type="submission" date="2021-06" db="EMBL/GenBank/DDBJ databases">
        <authorList>
            <person name="Kallberg Y."/>
            <person name="Tangrot J."/>
            <person name="Rosling A."/>
        </authorList>
    </citation>
    <scope>NUCLEOTIDE SEQUENCE</scope>
    <source>
        <strain evidence="1">FL966</strain>
    </source>
</reference>
<dbReference type="GO" id="GO:0005634">
    <property type="term" value="C:nucleus"/>
    <property type="evidence" value="ECO:0007669"/>
    <property type="project" value="TreeGrafter"/>
</dbReference>
<keyword evidence="2" id="KW-1185">Reference proteome</keyword>
<dbReference type="GO" id="GO:0006357">
    <property type="term" value="P:regulation of transcription by RNA polymerase II"/>
    <property type="evidence" value="ECO:0007669"/>
    <property type="project" value="TreeGrafter"/>
</dbReference>
<feature type="non-terminal residue" evidence="1">
    <location>
        <position position="217"/>
    </location>
</feature>
<feature type="non-terminal residue" evidence="1">
    <location>
        <position position="1"/>
    </location>
</feature>
<sequence>ECKSLVTYFKQSSLHLKLEKSLKQESETRWNSKLEMLESVYNQFELIKDILNDKNELYRIENIDCDILLDLINFLKIFKEASNCLESSKNPTLHLVIPWYKTLKEHCKISQHDSEVLKQIKKIVNEKITLKYKIEELHKLAIFFNPKMKQLKILDSDDILWVKDQIREHYSLICEVNNIDSNDDNDDLYAESQKRLTKKLCKKSSREFIDFSEYYDS</sequence>
<protein>
    <submittedName>
        <fullName evidence="1">508_t:CDS:1</fullName>
    </submittedName>
</protein>
<dbReference type="InterPro" id="IPR052717">
    <property type="entry name" value="Vacuolar_transposase_reg"/>
</dbReference>
<evidence type="ECO:0000313" key="1">
    <source>
        <dbReference type="EMBL" id="CAG8836015.1"/>
    </source>
</evidence>
<dbReference type="Proteomes" id="UP000789759">
    <property type="component" value="Unassembled WGS sequence"/>
</dbReference>
<evidence type="ECO:0000313" key="2">
    <source>
        <dbReference type="Proteomes" id="UP000789759"/>
    </source>
</evidence>
<name>A0A9N9KLL1_9GLOM</name>
<dbReference type="PANTHER" id="PTHR46169:SF29">
    <property type="entry name" value="DNA REPLICATION-RELATED ELEMENT FACTOR, ISOFORM A"/>
    <property type="match status" value="1"/>
</dbReference>